<organism evidence="3 4">
    <name type="scientific">Brassica rapa subsp. trilocularis</name>
    <dbReference type="NCBI Taxonomy" id="1813537"/>
    <lineage>
        <taxon>Eukaryota</taxon>
        <taxon>Viridiplantae</taxon>
        <taxon>Streptophyta</taxon>
        <taxon>Embryophyta</taxon>
        <taxon>Tracheophyta</taxon>
        <taxon>Spermatophyta</taxon>
        <taxon>Magnoliopsida</taxon>
        <taxon>eudicotyledons</taxon>
        <taxon>Gunneridae</taxon>
        <taxon>Pentapetalae</taxon>
        <taxon>rosids</taxon>
        <taxon>malvids</taxon>
        <taxon>Brassicales</taxon>
        <taxon>Brassicaceae</taxon>
        <taxon>Brassiceae</taxon>
        <taxon>Brassica</taxon>
    </lineage>
</organism>
<evidence type="ECO:0000313" key="3">
    <source>
        <dbReference type="EMBL" id="KAG5379820.1"/>
    </source>
</evidence>
<protein>
    <recommendedName>
        <fullName evidence="2">Replication factor A C-terminal domain-containing protein</fullName>
    </recommendedName>
</protein>
<evidence type="ECO:0000256" key="1">
    <source>
        <dbReference type="SAM" id="MobiDB-lite"/>
    </source>
</evidence>
<dbReference type="PANTHER" id="PTHR47165:SF4">
    <property type="entry name" value="OS03G0429900 PROTEIN"/>
    <property type="match status" value="1"/>
</dbReference>
<dbReference type="Proteomes" id="UP000823674">
    <property type="component" value="Chromosome A07"/>
</dbReference>
<gene>
    <name evidence="3" type="primary">A07g506850.1_BraROA</name>
    <name evidence="3" type="ORF">IGI04_027662</name>
</gene>
<keyword evidence="4" id="KW-1185">Reference proteome</keyword>
<dbReference type="Gene3D" id="2.40.50.140">
    <property type="entry name" value="Nucleic acid-binding proteins"/>
    <property type="match status" value="1"/>
</dbReference>
<evidence type="ECO:0000313" key="4">
    <source>
        <dbReference type="Proteomes" id="UP000823674"/>
    </source>
</evidence>
<feature type="region of interest" description="Disordered" evidence="1">
    <location>
        <begin position="374"/>
        <end position="429"/>
    </location>
</feature>
<reference evidence="3 4" key="1">
    <citation type="submission" date="2021-03" db="EMBL/GenBank/DDBJ databases">
        <authorList>
            <person name="King G.J."/>
            <person name="Bancroft I."/>
            <person name="Baten A."/>
            <person name="Bloomfield J."/>
            <person name="Borpatragohain P."/>
            <person name="He Z."/>
            <person name="Irish N."/>
            <person name="Irwin J."/>
            <person name="Liu K."/>
            <person name="Mauleon R.P."/>
            <person name="Moore J."/>
            <person name="Morris R."/>
            <person name="Ostergaard L."/>
            <person name="Wang B."/>
            <person name="Wells R."/>
        </authorList>
    </citation>
    <scope>NUCLEOTIDE SEQUENCE [LARGE SCALE GENOMIC DNA]</scope>
    <source>
        <strain evidence="3">R-o-18</strain>
        <tissue evidence="3">Leaf</tissue>
    </source>
</reference>
<evidence type="ECO:0000259" key="2">
    <source>
        <dbReference type="Pfam" id="PF08646"/>
    </source>
</evidence>
<sequence length="429" mass="47209">MWVDMLLIDVNSTIMHATIYDNRLPRFLSMLATGKMFSISGFDGARCAQNYRLTDSPLLLRFSDLTDFDELTEPVSPLPQEGFRFCNHSELAGLAKTNTQLPDIIGEITAVKSTVNDTLGEKDRIIATIKLDNGANVILSIFDDQAVVCSSMQHQGHTSTLTRRPTQEKFTSTLKDTGVPSAAPLLKGYAKVETLTVSELNNFITSATSQEIDFICTGRFVRLDVDKGWCYVVCSKCSKKLQRTVSALQCTRCSNTNAVGVLRYRVELAIADDTAEGVFVCFDGVMTKLHNLRASEPAEEGVNPKDAVVPPFITDMEGKTFTFQVRVSAYNFTAHHQTFTITRILNEHERIPVPDFVVDVRMCLLCFDHLGGDDADDDDKPDGSPVPVQTETGESSIDAAKNGDDNTDGLAPENIVHPANKEAKKARVV</sequence>
<dbReference type="PANTHER" id="PTHR47165">
    <property type="entry name" value="OS03G0429900 PROTEIN"/>
    <property type="match status" value="1"/>
</dbReference>
<accession>A0ABQ7L211</accession>
<feature type="domain" description="Replication factor A C-terminal" evidence="2">
    <location>
        <begin position="221"/>
        <end position="335"/>
    </location>
</feature>
<dbReference type="InterPro" id="IPR012340">
    <property type="entry name" value="NA-bd_OB-fold"/>
</dbReference>
<dbReference type="SUPFAM" id="SSF50249">
    <property type="entry name" value="Nucleic acid-binding proteins"/>
    <property type="match status" value="1"/>
</dbReference>
<proteinExistence type="predicted"/>
<comment type="caution">
    <text evidence="3">The sequence shown here is derived from an EMBL/GenBank/DDBJ whole genome shotgun (WGS) entry which is preliminary data.</text>
</comment>
<dbReference type="InterPro" id="IPR013955">
    <property type="entry name" value="Rep_factor-A_C"/>
</dbReference>
<dbReference type="EMBL" id="JADBGQ010000009">
    <property type="protein sequence ID" value="KAG5379820.1"/>
    <property type="molecule type" value="Genomic_DNA"/>
</dbReference>
<dbReference type="Pfam" id="PF08646">
    <property type="entry name" value="Rep_fac-A_C"/>
    <property type="match status" value="1"/>
</dbReference>
<feature type="compositionally biased region" description="Basic and acidic residues" evidence="1">
    <location>
        <begin position="419"/>
        <end position="429"/>
    </location>
</feature>
<name>A0ABQ7L211_BRACM</name>